<organism evidence="2 3">
    <name type="scientific">Alicyclobacillus ferrooxydans</name>
    <dbReference type="NCBI Taxonomy" id="471514"/>
    <lineage>
        <taxon>Bacteria</taxon>
        <taxon>Bacillati</taxon>
        <taxon>Bacillota</taxon>
        <taxon>Bacilli</taxon>
        <taxon>Bacillales</taxon>
        <taxon>Alicyclobacillaceae</taxon>
        <taxon>Alicyclobacillus</taxon>
    </lineage>
</organism>
<gene>
    <name evidence="2" type="ORF">AN477_10995</name>
</gene>
<dbReference type="AlphaFoldDB" id="A0A0P9GRQ3"/>
<reference evidence="2 3" key="1">
    <citation type="submission" date="2015-09" db="EMBL/GenBank/DDBJ databases">
        <title>Draft genome sequence of Alicyclobacillus ferrooxydans DSM 22381.</title>
        <authorList>
            <person name="Hemp J."/>
        </authorList>
    </citation>
    <scope>NUCLEOTIDE SEQUENCE [LARGE SCALE GENOMIC DNA]</scope>
    <source>
        <strain evidence="2 3">TC-34</strain>
    </source>
</reference>
<proteinExistence type="predicted"/>
<comment type="caution">
    <text evidence="2">The sequence shown here is derived from an EMBL/GenBank/DDBJ whole genome shotgun (WGS) entry which is preliminary data.</text>
</comment>
<name>A0A0P9GRQ3_9BACL</name>
<feature type="region of interest" description="Disordered" evidence="1">
    <location>
        <begin position="1"/>
        <end position="64"/>
    </location>
</feature>
<dbReference type="PATRIC" id="fig|471514.4.peg.2001"/>
<dbReference type="EMBL" id="LJCO01000046">
    <property type="protein sequence ID" value="KPV43688.1"/>
    <property type="molecule type" value="Genomic_DNA"/>
</dbReference>
<sequence>MKNSHRTPGYSYRRSGITDLKASTEANMEQYDVHGDALNGAPDRIPNKEDAKRAGDFPKRSPLG</sequence>
<dbReference type="Proteomes" id="UP000050482">
    <property type="component" value="Unassembled WGS sequence"/>
</dbReference>
<evidence type="ECO:0000313" key="2">
    <source>
        <dbReference type="EMBL" id="KPV43688.1"/>
    </source>
</evidence>
<dbReference type="RefSeq" id="WP_054969211.1">
    <property type="nucleotide sequence ID" value="NZ_LJCO01000046.1"/>
</dbReference>
<dbReference type="OrthoDB" id="2377176at2"/>
<feature type="compositionally biased region" description="Basic and acidic residues" evidence="1">
    <location>
        <begin position="45"/>
        <end position="64"/>
    </location>
</feature>
<keyword evidence="3" id="KW-1185">Reference proteome</keyword>
<accession>A0A0P9GRQ3</accession>
<evidence type="ECO:0000256" key="1">
    <source>
        <dbReference type="SAM" id="MobiDB-lite"/>
    </source>
</evidence>
<evidence type="ECO:0000313" key="3">
    <source>
        <dbReference type="Proteomes" id="UP000050482"/>
    </source>
</evidence>
<protein>
    <submittedName>
        <fullName evidence="2">Uncharacterized protein</fullName>
    </submittedName>
</protein>